<protein>
    <submittedName>
        <fullName evidence="1">Uncharacterized protein</fullName>
    </submittedName>
</protein>
<dbReference type="AlphaFoldDB" id="A0A223RNT8"/>
<dbReference type="KEGG" id="aey:CDG81_03600"/>
<organism evidence="1 2">
    <name type="scientific">Actinopolyspora erythraea</name>
    <dbReference type="NCBI Taxonomy" id="414996"/>
    <lineage>
        <taxon>Bacteria</taxon>
        <taxon>Bacillati</taxon>
        <taxon>Actinomycetota</taxon>
        <taxon>Actinomycetes</taxon>
        <taxon>Actinopolysporales</taxon>
        <taxon>Actinopolysporaceae</taxon>
        <taxon>Actinopolyspora</taxon>
    </lineage>
</organism>
<gene>
    <name evidence="1" type="ORF">CDG81_03600</name>
</gene>
<sequence>MRVLLRESAVASVAERSTTAVLGTDPVAEAAELFETGVRAVVLREPVHLGRGAEAGVALTLLRELGARGVSCRWELHADAPGLDWTALSHLPPPRRVSGSSAVDDSAWSASWFPCKCVQREGPGFLQIRDRRGGAMECYTVSDPELVRAARQLADGATPAGITDEVRERFAATGLLVRVGALEWWAPARVRRWPVPAMAV</sequence>
<dbReference type="Pfam" id="PF19142">
    <property type="entry name" value="DUF5825"/>
    <property type="match status" value="1"/>
</dbReference>
<dbReference type="Proteomes" id="UP000215043">
    <property type="component" value="Chromosome"/>
</dbReference>
<accession>A0A223RNT8</accession>
<name>A0A223RNT8_9ACTN</name>
<proteinExistence type="predicted"/>
<evidence type="ECO:0000313" key="1">
    <source>
        <dbReference type="EMBL" id="ASU77543.1"/>
    </source>
</evidence>
<reference evidence="1 2" key="1">
    <citation type="submission" date="2017-08" db="EMBL/GenBank/DDBJ databases">
        <title>The complete genome sequence of moderately halophilic actinomycete Actinopolyspora erythraea YIM 90600, the producer of novel erythromycin, novel actinopolysporins A-C and tubercidin.</title>
        <authorList>
            <person name="Yin M."/>
            <person name="Tang S."/>
        </authorList>
    </citation>
    <scope>NUCLEOTIDE SEQUENCE [LARGE SCALE GENOMIC DNA]</scope>
    <source>
        <strain evidence="1 2">YIM 90600</strain>
    </source>
</reference>
<dbReference type="OrthoDB" id="3624112at2"/>
<dbReference type="InterPro" id="IPR043863">
    <property type="entry name" value="DUF5825"/>
</dbReference>
<dbReference type="EMBL" id="CP022752">
    <property type="protein sequence ID" value="ASU77543.1"/>
    <property type="molecule type" value="Genomic_DNA"/>
</dbReference>
<dbReference type="RefSeq" id="WP_052428363.1">
    <property type="nucleotide sequence ID" value="NZ_CP022752.1"/>
</dbReference>
<evidence type="ECO:0000313" key="2">
    <source>
        <dbReference type="Proteomes" id="UP000215043"/>
    </source>
</evidence>